<dbReference type="PATRIC" id="fig|146537.3.peg.5766"/>
<keyword evidence="3" id="KW-1185">Reference proteome</keyword>
<accession>A0A0K8PRS6</accession>
<evidence type="ECO:0000256" key="1">
    <source>
        <dbReference type="SAM" id="MobiDB-lite"/>
    </source>
</evidence>
<dbReference type="Proteomes" id="UP000053859">
    <property type="component" value="Unassembled WGS sequence"/>
</dbReference>
<sequence length="239" mass="24618">MGAQRPGGGGAGEGEDVLLAEQAERRAHRTGDHLQVSGRQHAGVRDDPDRVLGEVGGQGGRLHHAGHARQHGLGELLQRRPHREVEGVHLEHQARGGADEVDAQGVLAPGEAFGGAFHEVGPVRQLGAGAGRVVAQDADAAVDVVAGVVEGGAGAGREGVQLFTGGARTAATSASRRSARRWKLSARSAVPPARRAWSNAPARSRPWEETRHTVSPVTASCTSTAVVSAADGATQVSCR</sequence>
<reference evidence="2" key="1">
    <citation type="journal article" date="2015" name="Genome Announc.">
        <title>Draft Genome Sequence of Thiostrepton-Producing Streptomyces azureus ATCC 14921.</title>
        <authorList>
            <person name="Sakihara K."/>
            <person name="Maeda J."/>
            <person name="Tashiro K."/>
            <person name="Fujino Y."/>
            <person name="Kuhara S."/>
            <person name="Ohshima T."/>
            <person name="Ogata S."/>
            <person name="Doi K."/>
        </authorList>
    </citation>
    <scope>NUCLEOTIDE SEQUENCE [LARGE SCALE GENOMIC DNA]</scope>
    <source>
        <strain evidence="2">ATCC14921</strain>
    </source>
</reference>
<organism evidence="2 3">
    <name type="scientific">Streptomyces azureus</name>
    <dbReference type="NCBI Taxonomy" id="146537"/>
    <lineage>
        <taxon>Bacteria</taxon>
        <taxon>Bacillati</taxon>
        <taxon>Actinomycetota</taxon>
        <taxon>Actinomycetes</taxon>
        <taxon>Kitasatosporales</taxon>
        <taxon>Streptomycetaceae</taxon>
        <taxon>Streptomyces</taxon>
    </lineage>
</organism>
<protein>
    <submittedName>
        <fullName evidence="2">Uncharacterized protein</fullName>
    </submittedName>
</protein>
<dbReference type="AlphaFoldDB" id="A0A0K8PRS6"/>
<feature type="compositionally biased region" description="Basic residues" evidence="1">
    <location>
        <begin position="61"/>
        <end position="70"/>
    </location>
</feature>
<proteinExistence type="predicted"/>
<evidence type="ECO:0000313" key="2">
    <source>
        <dbReference type="EMBL" id="GAP50615.1"/>
    </source>
</evidence>
<feature type="compositionally biased region" description="Basic and acidic residues" evidence="1">
    <location>
        <begin position="43"/>
        <end position="52"/>
    </location>
</feature>
<evidence type="ECO:0000313" key="3">
    <source>
        <dbReference type="Proteomes" id="UP000053859"/>
    </source>
</evidence>
<feature type="region of interest" description="Disordered" evidence="1">
    <location>
        <begin position="24"/>
        <end position="70"/>
    </location>
</feature>
<name>A0A0K8PRS6_STRAJ</name>
<gene>
    <name evidence="2" type="ORF">SAZU_5473</name>
</gene>
<dbReference type="EMBL" id="DF968346">
    <property type="protein sequence ID" value="GAP50615.1"/>
    <property type="molecule type" value="Genomic_DNA"/>
</dbReference>